<keyword evidence="2" id="KW-1185">Reference proteome</keyword>
<dbReference type="EMBL" id="JAODUP010000359">
    <property type="protein sequence ID" value="KAK2151558.1"/>
    <property type="molecule type" value="Genomic_DNA"/>
</dbReference>
<reference evidence="1" key="1">
    <citation type="journal article" date="2023" name="Mol. Biol. Evol.">
        <title>Third-Generation Sequencing Reveals the Adaptive Role of the Epigenome in Three Deep-Sea Polychaetes.</title>
        <authorList>
            <person name="Perez M."/>
            <person name="Aroh O."/>
            <person name="Sun Y."/>
            <person name="Lan Y."/>
            <person name="Juniper S.K."/>
            <person name="Young C.R."/>
            <person name="Angers B."/>
            <person name="Qian P.Y."/>
        </authorList>
    </citation>
    <scope>NUCLEOTIDE SEQUENCE</scope>
    <source>
        <strain evidence="1">P08H-3</strain>
    </source>
</reference>
<dbReference type="Proteomes" id="UP001208570">
    <property type="component" value="Unassembled WGS sequence"/>
</dbReference>
<dbReference type="AlphaFoldDB" id="A0AAD9JF97"/>
<evidence type="ECO:0000313" key="1">
    <source>
        <dbReference type="EMBL" id="KAK2151558.1"/>
    </source>
</evidence>
<name>A0AAD9JF97_9ANNE</name>
<organism evidence="1 2">
    <name type="scientific">Paralvinella palmiformis</name>
    <dbReference type="NCBI Taxonomy" id="53620"/>
    <lineage>
        <taxon>Eukaryota</taxon>
        <taxon>Metazoa</taxon>
        <taxon>Spiralia</taxon>
        <taxon>Lophotrochozoa</taxon>
        <taxon>Annelida</taxon>
        <taxon>Polychaeta</taxon>
        <taxon>Sedentaria</taxon>
        <taxon>Canalipalpata</taxon>
        <taxon>Terebellida</taxon>
        <taxon>Terebelliformia</taxon>
        <taxon>Alvinellidae</taxon>
        <taxon>Paralvinella</taxon>
    </lineage>
</organism>
<protein>
    <submittedName>
        <fullName evidence="1">Uncharacterized protein</fullName>
    </submittedName>
</protein>
<sequence>MQKFVENGDVSVSGTLENVDLGLSTTFFRKCSIGGIFGFCYDGSPDSNIIKAHLAKLTDTFRTVFSNMNAHNKTTEGGTSIKSASMLKFSILFPDTADRLEIMDFLANTFHCKVFDEHWSALGLYEIPF</sequence>
<accession>A0AAD9JF97</accession>
<gene>
    <name evidence="1" type="ORF">LSH36_359g02016</name>
</gene>
<comment type="caution">
    <text evidence="1">The sequence shown here is derived from an EMBL/GenBank/DDBJ whole genome shotgun (WGS) entry which is preliminary data.</text>
</comment>
<proteinExistence type="predicted"/>
<evidence type="ECO:0000313" key="2">
    <source>
        <dbReference type="Proteomes" id="UP001208570"/>
    </source>
</evidence>